<dbReference type="OrthoDB" id="5806595at2759"/>
<feature type="compositionally biased region" description="Acidic residues" evidence="7">
    <location>
        <begin position="966"/>
        <end position="989"/>
    </location>
</feature>
<evidence type="ECO:0000256" key="1">
    <source>
        <dbReference type="ARBA" id="ARBA00022723"/>
    </source>
</evidence>
<feature type="region of interest" description="Disordered" evidence="7">
    <location>
        <begin position="607"/>
        <end position="627"/>
    </location>
</feature>
<evidence type="ECO:0000256" key="2">
    <source>
        <dbReference type="ARBA" id="ARBA00022771"/>
    </source>
</evidence>
<feature type="region of interest" description="Disordered" evidence="7">
    <location>
        <begin position="1516"/>
        <end position="1537"/>
    </location>
</feature>
<feature type="compositionally biased region" description="Polar residues" evidence="7">
    <location>
        <begin position="1060"/>
        <end position="1071"/>
    </location>
</feature>
<dbReference type="GO" id="GO:0005737">
    <property type="term" value="C:cytoplasm"/>
    <property type="evidence" value="ECO:0007669"/>
    <property type="project" value="TreeGrafter"/>
</dbReference>
<keyword evidence="11" id="KW-1185">Reference proteome</keyword>
<name>A0A9P1ISK7_9PELO</name>
<dbReference type="PROSITE" id="PS51157">
    <property type="entry name" value="ZF_UBR"/>
    <property type="match status" value="1"/>
</dbReference>
<feature type="region of interest" description="Disordered" evidence="7">
    <location>
        <begin position="1168"/>
        <end position="1226"/>
    </location>
</feature>
<feature type="domain" description="UBR-type" evidence="9">
    <location>
        <begin position="490"/>
        <end position="558"/>
    </location>
</feature>
<keyword evidence="1" id="KW-0479">Metal-binding</keyword>
<dbReference type="SMART" id="SM00396">
    <property type="entry name" value="ZnF_UBR1"/>
    <property type="match status" value="1"/>
</dbReference>
<evidence type="ECO:0000313" key="11">
    <source>
        <dbReference type="Proteomes" id="UP001152747"/>
    </source>
</evidence>
<feature type="zinc finger region" description="UBR-type" evidence="6">
    <location>
        <begin position="490"/>
        <end position="558"/>
    </location>
</feature>
<dbReference type="PANTHER" id="PTHR46276:SF1">
    <property type="entry name" value="E3 UBIQUITIN-PROTEIN LIGASE UBR5"/>
    <property type="match status" value="1"/>
</dbReference>
<evidence type="ECO:0000259" key="8">
    <source>
        <dbReference type="PROSITE" id="PS50237"/>
    </source>
</evidence>
<dbReference type="PROSITE" id="PS50237">
    <property type="entry name" value="HECT"/>
    <property type="match status" value="1"/>
</dbReference>
<sequence>MILPSISITHFVCNAILGTSHVVNLERQHQKVAEEIVFLLKSTDYSEIDVDHEDVLEFCDDPSDPDYDPNMEDQEASDGGKAKLVRFGDQLIEPERVQEAVDFWSSTTGKSSNGGKKRRSLGTMNHRFPFIKKESHLAQLRVYEREGKVGVDRRNAMIFISKELSIRVKEELKKCNILHDRDLRIMALKIQKENGLNFDFKFSDSWILAWKRGHGIRSRRITKFVARRNLVNQDEIQKKSDDFVASAIIKMASYSKSDVFNMDQSGFQYEMFTKRTLAQKGCKKVFGCANSTSATTHSYTILPLVSAAGKLHKTVFVVLQESKGVFPAKGHFMAPNLVVRAGKSHIMTKQHMIQFFNEVVFSSTMPDKLLLIGDAWPCWKDSSAIDSVKPANKSYEMMLIPPGCTGMIQPLDVGVFYHYKKLVKEFQAFAQREHPEFKPHQRDNVLKNNYEQMQYIYPPVNDDPATIFSLAVSYQSPPDDSPLFVLCYNDVCSFTWTGAEHINQDIYECRTCGITGSFCCCSECAISCHRNHDCKIKKSCPTAYCDCWQKCGCKSLISGNEKMREYLFVQLLKHTELYELANSRGEHLMLFLARTVIRQYREQNGFQAKKKSSRANRQDLEGLTPPEHDLSAPKFAKFALDQCCKKPEVVKSAINLGAIELDWEVPMSRNDVLFNTQSSAVHLDRLTFTLMNKRVKEYTVAIINTLRAELSSGKENRDPHVEKYTARFVRSIIRVLVLAINVSPIAASIIMSGEEIEHTTSSSANSGSSSSFARETIRFSNLISLNAMGIIPVSSKKDQQKDKSSQMISFVSRIIAILRSLPVFAILELAQAADSIFSPVRFGLARPIQSPILVGANSDPIDVMEKYFSSDVTFEEVLKKARREEMKQEKRVRRNSRRDQNDRDRTESERRDSSNDQDEESQDGLSRNSTGNRGVRRTRTRNVSIPEENPQEIQREPDDEIVRDAEMEEEEEENEEEEDEEEDDDEEEETVRGGETQRDETVRFINDEDEEDEEDDDDDDDEEEEGEETERGRVRPAEWQYEASSPSDGEGDDEERRSNDAPQDDNSSSQPAFRIPPPTSGGPPIPVQIPINSTVPQADPRANPVGQDEDDFLSRQHQIASRFGLGGGSSTNSSDNTTTYTFRGGSWSSRASTTSAGRYLQYRFGSSPRYGETNSGSSTSAAQAPSNGTSTSTSTTSTEPSTSGPTSSTSAPAAKKEPEEPKAQLSITRKHLAMTFSLLTRLACDIIAKTHQKTKKIYDNSHEMTLKLFKNIQESLRRSTKETFDWMFMVLDSTEAKLRFNAQFLEHLGAQGAAGDTGTSQASADGRRDAFGYIFGLMRGCGNDARDRLAEVDLEILEAVGLVLDAYLVVEECGKQKRIDLKMLIDQFEDASCPRFKQQHSAVDADLLCGFFRRPLSMQFVGDFFDGAWNTLSGRENMRMLRIEQDIPLVERPDMLSIDADHSAYFRPQEFEFLKMSKRKFLKNSNRCEMYYALPNSEAHKQSIESQIKDHYQGILDRPNPPTHHSQAPESGSETGAVAKMRARLQAEALPIFSTYQKCIETIAQQHYDGICEALGNESSKSGLLQRIARFGVKHQQIIKSAEKYRSCHSSQKEVTLDVHRDQCQLVIDTMLFLNQIYNQKVSAIRHLDSPMCPLAGTRLRVRFIDEPGEGTGVTRSYYTALAEACMTLAQSPFNDIRRDDLDEITSSLNWQLNSCLTLQQFQLKARRYRREKAQRLRNAMDKLRTFSPNLTALKFTNEKLVESLKKMGVENAEEMIQTVQEEAQKYVKNGGSNAMLAQRICTILCQLPPEYLRNCAENQDSLRCHIQQILVELRADADFNFDPDYEPEPNMSSEGLDAIWAEIHGPEQGPLFVKSPNGYTYVPAAQGPNRSLVRLSAYRNIGRVMGICISQGDIFPLRFARHVFAYILRQPITWLDFGFFDPEVFNSLRCLMCGNQEEEETFACATFSVDLMSKDSSQIIETIDLKPDGRNIAVTKENVTEYIYRYVDRILLGHNLGALEAIREGILDVIPESMLAGLNPEDLKLILCGTEQICIETLQANTVFLDESRANSEILAKFKQSFWQVVESLSREEKQDLIFFWTGSASLPGEWQTNASVMLRPQEDMLLPTANTCISRLPRILDLSDSRHPHTSSIFY</sequence>
<dbReference type="SMART" id="SM00119">
    <property type="entry name" value="HECTc"/>
    <property type="match status" value="1"/>
</dbReference>
<feature type="compositionally biased region" description="Low complexity" evidence="7">
    <location>
        <begin position="1184"/>
        <end position="1213"/>
    </location>
</feature>
<organism evidence="10 11">
    <name type="scientific">Caenorhabditis angaria</name>
    <dbReference type="NCBI Taxonomy" id="860376"/>
    <lineage>
        <taxon>Eukaryota</taxon>
        <taxon>Metazoa</taxon>
        <taxon>Ecdysozoa</taxon>
        <taxon>Nematoda</taxon>
        <taxon>Chromadorea</taxon>
        <taxon>Rhabditida</taxon>
        <taxon>Rhabditina</taxon>
        <taxon>Rhabditomorpha</taxon>
        <taxon>Rhabditoidea</taxon>
        <taxon>Rhabditidae</taxon>
        <taxon>Peloderinae</taxon>
        <taxon>Caenorhabditis</taxon>
    </lineage>
</organism>
<feature type="compositionally biased region" description="Polar residues" evidence="7">
    <location>
        <begin position="1172"/>
        <end position="1183"/>
    </location>
</feature>
<feature type="compositionally biased region" description="Polar residues" evidence="7">
    <location>
        <begin position="1523"/>
        <end position="1534"/>
    </location>
</feature>
<reference evidence="10" key="1">
    <citation type="submission" date="2022-11" db="EMBL/GenBank/DDBJ databases">
        <authorList>
            <person name="Kikuchi T."/>
        </authorList>
    </citation>
    <scope>NUCLEOTIDE SEQUENCE</scope>
    <source>
        <strain evidence="10">PS1010</strain>
    </source>
</reference>
<dbReference type="InterPro" id="IPR035983">
    <property type="entry name" value="Hect_E3_ubiquitin_ligase"/>
</dbReference>
<keyword evidence="2" id="KW-0863">Zinc-finger</keyword>
<keyword evidence="4" id="KW-0862">Zinc</keyword>
<evidence type="ECO:0000256" key="5">
    <source>
        <dbReference type="PROSITE-ProRule" id="PRU00104"/>
    </source>
</evidence>
<feature type="domain" description="HECT" evidence="8">
    <location>
        <begin position="1819"/>
        <end position="2138"/>
    </location>
</feature>
<dbReference type="SUPFAM" id="SSF56204">
    <property type="entry name" value="Hect, E3 ligase catalytic domain"/>
    <property type="match status" value="1"/>
</dbReference>
<dbReference type="GO" id="GO:0000209">
    <property type="term" value="P:protein polyubiquitination"/>
    <property type="evidence" value="ECO:0007669"/>
    <property type="project" value="TreeGrafter"/>
</dbReference>
<feature type="compositionally biased region" description="Acidic residues" evidence="7">
    <location>
        <begin position="1007"/>
        <end position="1028"/>
    </location>
</feature>
<evidence type="ECO:0000256" key="7">
    <source>
        <dbReference type="SAM" id="MobiDB-lite"/>
    </source>
</evidence>
<feature type="compositionally biased region" description="Pro residues" evidence="7">
    <location>
        <begin position="1074"/>
        <end position="1087"/>
    </location>
</feature>
<feature type="compositionally biased region" description="Basic and acidic residues" evidence="7">
    <location>
        <begin position="897"/>
        <end position="914"/>
    </location>
</feature>
<dbReference type="Gene3D" id="3.30.2410.10">
    <property type="entry name" value="Hect, E3 ligase catalytic domain"/>
    <property type="match status" value="1"/>
</dbReference>
<dbReference type="PANTHER" id="PTHR46276">
    <property type="entry name" value="E3 UBIQUITIN-PROTEIN LIGASE UBR5"/>
    <property type="match status" value="1"/>
</dbReference>
<dbReference type="Pfam" id="PF00632">
    <property type="entry name" value="HECT"/>
    <property type="match status" value="1"/>
</dbReference>
<feature type="region of interest" description="Disordered" evidence="7">
    <location>
        <begin position="883"/>
        <end position="1154"/>
    </location>
</feature>
<feature type="compositionally biased region" description="Basic and acidic residues" evidence="7">
    <location>
        <begin position="616"/>
        <end position="627"/>
    </location>
</feature>
<evidence type="ECO:0000313" key="10">
    <source>
        <dbReference type="EMBL" id="CAI5449986.1"/>
    </source>
</evidence>
<feature type="active site" description="Glycyl thioester intermediate" evidence="5">
    <location>
        <position position="2134"/>
    </location>
</feature>
<evidence type="ECO:0000256" key="3">
    <source>
        <dbReference type="ARBA" id="ARBA00022786"/>
    </source>
</evidence>
<dbReference type="GO" id="GO:0034450">
    <property type="term" value="F:ubiquitin-ubiquitin ligase activity"/>
    <property type="evidence" value="ECO:0007669"/>
    <property type="project" value="TreeGrafter"/>
</dbReference>
<protein>
    <submittedName>
        <fullName evidence="10">Uncharacterized protein</fullName>
    </submittedName>
</protein>
<evidence type="ECO:0000256" key="4">
    <source>
        <dbReference type="ARBA" id="ARBA00022833"/>
    </source>
</evidence>
<feature type="compositionally biased region" description="Low complexity" evidence="7">
    <location>
        <begin position="1130"/>
        <end position="1139"/>
    </location>
</feature>
<gene>
    <name evidence="10" type="ORF">CAMP_LOCUS12623</name>
</gene>
<dbReference type="InterPro" id="IPR000569">
    <property type="entry name" value="HECT_dom"/>
</dbReference>
<dbReference type="Gene3D" id="3.90.1750.10">
    <property type="entry name" value="Hect, E3 ligase catalytic domains"/>
    <property type="match status" value="1"/>
</dbReference>
<dbReference type="Proteomes" id="UP001152747">
    <property type="component" value="Unassembled WGS sequence"/>
</dbReference>
<dbReference type="GO" id="GO:0008270">
    <property type="term" value="F:zinc ion binding"/>
    <property type="evidence" value="ECO:0007669"/>
    <property type="project" value="UniProtKB-KW"/>
</dbReference>
<accession>A0A9P1ISK7</accession>
<evidence type="ECO:0000259" key="9">
    <source>
        <dbReference type="PROSITE" id="PS51157"/>
    </source>
</evidence>
<dbReference type="InterPro" id="IPR003126">
    <property type="entry name" value="Znf_UBR"/>
</dbReference>
<comment type="caution">
    <text evidence="10">The sequence shown here is derived from an EMBL/GenBank/DDBJ whole genome shotgun (WGS) entry which is preliminary data.</text>
</comment>
<dbReference type="GO" id="GO:0005634">
    <property type="term" value="C:nucleus"/>
    <property type="evidence" value="ECO:0007669"/>
    <property type="project" value="TreeGrafter"/>
</dbReference>
<keyword evidence="3 5" id="KW-0833">Ubl conjugation pathway</keyword>
<evidence type="ECO:0000256" key="6">
    <source>
        <dbReference type="PROSITE-ProRule" id="PRU00508"/>
    </source>
</evidence>
<dbReference type="Gene3D" id="3.30.2160.10">
    <property type="entry name" value="Hect, E3 ligase catalytic domain"/>
    <property type="match status" value="1"/>
</dbReference>
<feature type="compositionally biased region" description="Basic and acidic residues" evidence="7">
    <location>
        <begin position="990"/>
        <end position="1006"/>
    </location>
</feature>
<proteinExistence type="predicted"/>
<feature type="compositionally biased region" description="Basic and acidic residues" evidence="7">
    <location>
        <begin position="953"/>
        <end position="965"/>
    </location>
</feature>
<dbReference type="GO" id="GO:0090263">
    <property type="term" value="P:positive regulation of canonical Wnt signaling pathway"/>
    <property type="evidence" value="ECO:0007669"/>
    <property type="project" value="TreeGrafter"/>
</dbReference>
<dbReference type="EMBL" id="CANHGI010000005">
    <property type="protein sequence ID" value="CAI5449986.1"/>
    <property type="molecule type" value="Genomic_DNA"/>
</dbReference>